<protein>
    <submittedName>
        <fullName evidence="1">Uncharacterized protein</fullName>
    </submittedName>
</protein>
<evidence type="ECO:0000313" key="1">
    <source>
        <dbReference type="EMBL" id="XDP45103.1"/>
    </source>
</evidence>
<proteinExistence type="predicted"/>
<dbReference type="AlphaFoldDB" id="A0AB39L2W8"/>
<name>A0AB39L2W8_9MICC</name>
<dbReference type="EMBL" id="CP163302">
    <property type="protein sequence ID" value="XDP45103.1"/>
    <property type="molecule type" value="Genomic_DNA"/>
</dbReference>
<accession>A0AB39L2W8</accession>
<organism evidence="1">
    <name type="scientific">Sinomonas puerhi</name>
    <dbReference type="NCBI Taxonomy" id="3238584"/>
    <lineage>
        <taxon>Bacteria</taxon>
        <taxon>Bacillati</taxon>
        <taxon>Actinomycetota</taxon>
        <taxon>Actinomycetes</taxon>
        <taxon>Micrococcales</taxon>
        <taxon>Micrococcaceae</taxon>
        <taxon>Sinomonas</taxon>
    </lineage>
</organism>
<gene>
    <name evidence="1" type="ORF">AB5L97_17840</name>
</gene>
<dbReference type="RefSeq" id="WP_369045683.1">
    <property type="nucleotide sequence ID" value="NZ_CP163302.1"/>
</dbReference>
<reference evidence="1" key="1">
    <citation type="submission" date="2024-07" db="EMBL/GenBank/DDBJ databases">
        <authorList>
            <person name="fu j."/>
        </authorList>
    </citation>
    <scope>NUCLEOTIDE SEQUENCE</scope>
    <source>
        <strain evidence="1">P10A9</strain>
    </source>
</reference>
<dbReference type="KEGG" id="spue:AB5L97_17840"/>
<sequence>MPRLTGAQLDAFEERVEREVSAIEAARADEAASYGAVPRGAVSRGPEASWLRRAAGAVVRGWRSAAEREAGLDAERDEVRRRLLMDQSRLW</sequence>